<dbReference type="Pfam" id="PF01339">
    <property type="entry name" value="CheB_methylest"/>
    <property type="match status" value="1"/>
</dbReference>
<dbReference type="RefSeq" id="WP_107215002.1">
    <property type="nucleotide sequence ID" value="NZ_KZ686269.1"/>
</dbReference>
<dbReference type="PROSITE" id="PS50122">
    <property type="entry name" value="CHEB"/>
    <property type="match status" value="1"/>
</dbReference>
<comment type="catalytic activity">
    <reaction evidence="3">
        <text>[protein]-L-glutamate 5-O-methyl ester + H2O = L-glutamyl-[protein] + methanol + H(+)</text>
        <dbReference type="Rhea" id="RHEA:23236"/>
        <dbReference type="Rhea" id="RHEA-COMP:10208"/>
        <dbReference type="Rhea" id="RHEA-COMP:10311"/>
        <dbReference type="ChEBI" id="CHEBI:15377"/>
        <dbReference type="ChEBI" id="CHEBI:15378"/>
        <dbReference type="ChEBI" id="CHEBI:17790"/>
        <dbReference type="ChEBI" id="CHEBI:29973"/>
        <dbReference type="ChEBI" id="CHEBI:82795"/>
        <dbReference type="EC" id="3.1.1.61"/>
    </reaction>
</comment>
<evidence type="ECO:0000313" key="7">
    <source>
        <dbReference type="Proteomes" id="UP000240912"/>
    </source>
</evidence>
<dbReference type="GO" id="GO:0000156">
    <property type="term" value="F:phosphorelay response regulator activity"/>
    <property type="evidence" value="ECO:0007669"/>
    <property type="project" value="InterPro"/>
</dbReference>
<dbReference type="Proteomes" id="UP000240912">
    <property type="component" value="Unassembled WGS sequence"/>
</dbReference>
<dbReference type="GO" id="GO:0005737">
    <property type="term" value="C:cytoplasm"/>
    <property type="evidence" value="ECO:0007669"/>
    <property type="project" value="InterPro"/>
</dbReference>
<name>A0A2T3HK32_9SPHI</name>
<keyword evidence="1 4" id="KW-0378">Hydrolase</keyword>
<dbReference type="Gene3D" id="3.40.50.180">
    <property type="entry name" value="Methylesterase CheB, C-terminal domain"/>
    <property type="match status" value="1"/>
</dbReference>
<dbReference type="InterPro" id="IPR035909">
    <property type="entry name" value="CheB_C"/>
</dbReference>
<dbReference type="EC" id="3.1.1.61" evidence="2"/>
<organism evidence="6 7">
    <name type="scientific">Pedobacter yulinensis</name>
    <dbReference type="NCBI Taxonomy" id="2126353"/>
    <lineage>
        <taxon>Bacteria</taxon>
        <taxon>Pseudomonadati</taxon>
        <taxon>Bacteroidota</taxon>
        <taxon>Sphingobacteriia</taxon>
        <taxon>Sphingobacteriales</taxon>
        <taxon>Sphingobacteriaceae</taxon>
        <taxon>Pedobacter</taxon>
    </lineage>
</organism>
<dbReference type="OrthoDB" id="1524092at2"/>
<feature type="domain" description="CheB-type methylesterase" evidence="5">
    <location>
        <begin position="6"/>
        <end position="197"/>
    </location>
</feature>
<dbReference type="PIRSF" id="PIRSF036461">
    <property type="entry name" value="Chmtx_methlestr"/>
    <property type="match status" value="1"/>
</dbReference>
<comment type="caution">
    <text evidence="6">The sequence shown here is derived from an EMBL/GenBank/DDBJ whole genome shotgun (WGS) entry which is preliminary data.</text>
</comment>
<dbReference type="InterPro" id="IPR011247">
    <property type="entry name" value="Chemotax_prot-Glu_Me-esterase"/>
</dbReference>
<protein>
    <recommendedName>
        <fullName evidence="2">protein-glutamate methylesterase</fullName>
        <ecNumber evidence="2">3.1.1.61</ecNumber>
    </recommendedName>
</protein>
<dbReference type="PANTHER" id="PTHR42872">
    <property type="entry name" value="PROTEIN-GLUTAMATE METHYLESTERASE/PROTEIN-GLUTAMINE GLUTAMINASE"/>
    <property type="match status" value="1"/>
</dbReference>
<dbReference type="AlphaFoldDB" id="A0A2T3HK32"/>
<evidence type="ECO:0000256" key="1">
    <source>
        <dbReference type="ARBA" id="ARBA00022801"/>
    </source>
</evidence>
<keyword evidence="4" id="KW-0145">Chemotaxis</keyword>
<sequence length="339" mass="36650">MKKKITPSFKFIIVIGASAGGLHALSALLKGLPPTFPAPVIVVRHISPDADARLLLNLLAEETTLRVETAVTGNALQPGHVYLPVPDSHLMVGEEGRLSVTKGAAENRSRPAIDPLFRSAARHFGVRVIGILLTGMLDDGTSGLRAIKECGGTCIIQDPDDAEFPEMPRSALGQLAPDYCLPVSEMGVLLTRLVGRKPKKAQAVPRHLLIESRIAERVTSDIRAVNELGEQVPLSCPGCGGVLWQVGTAPAELRYRCHVGHAYTAASLLAEQNQQIEETMWTALRMFEQQRNLLAALGASQKGNHAEATNERRAVLDTHIQRIRVILQAELPGPKKNDP</sequence>
<dbReference type="EMBL" id="PYLS01000005">
    <property type="protein sequence ID" value="PST82741.1"/>
    <property type="molecule type" value="Genomic_DNA"/>
</dbReference>
<dbReference type="SUPFAM" id="SSF52738">
    <property type="entry name" value="Methylesterase CheB, C-terminal domain"/>
    <property type="match status" value="1"/>
</dbReference>
<feature type="active site" evidence="4">
    <location>
        <position position="139"/>
    </location>
</feature>
<reference evidence="6 7" key="1">
    <citation type="submission" date="2018-03" db="EMBL/GenBank/DDBJ databases">
        <authorList>
            <person name="Keele B.F."/>
        </authorList>
    </citation>
    <scope>NUCLEOTIDE SEQUENCE [LARGE SCALE GENOMIC DNA]</scope>
    <source>
        <strain evidence="6 7">YL28-9</strain>
    </source>
</reference>
<accession>A0A2T3HK32</accession>
<dbReference type="InterPro" id="IPR000673">
    <property type="entry name" value="Sig_transdc_resp-reg_Me-estase"/>
</dbReference>
<dbReference type="GO" id="GO:0008984">
    <property type="term" value="F:protein-glutamate methylesterase activity"/>
    <property type="evidence" value="ECO:0007669"/>
    <property type="project" value="UniProtKB-EC"/>
</dbReference>
<evidence type="ECO:0000313" key="6">
    <source>
        <dbReference type="EMBL" id="PST82741.1"/>
    </source>
</evidence>
<evidence type="ECO:0000259" key="5">
    <source>
        <dbReference type="PROSITE" id="PS50122"/>
    </source>
</evidence>
<feature type="active site" evidence="4">
    <location>
        <position position="18"/>
    </location>
</feature>
<evidence type="ECO:0000256" key="2">
    <source>
        <dbReference type="ARBA" id="ARBA00039140"/>
    </source>
</evidence>
<dbReference type="CDD" id="cd16433">
    <property type="entry name" value="CheB"/>
    <property type="match status" value="1"/>
</dbReference>
<keyword evidence="7" id="KW-1185">Reference proteome</keyword>
<proteinExistence type="predicted"/>
<dbReference type="GO" id="GO:0006935">
    <property type="term" value="P:chemotaxis"/>
    <property type="evidence" value="ECO:0007669"/>
    <property type="project" value="UniProtKB-UniRule"/>
</dbReference>
<feature type="active site" evidence="4">
    <location>
        <position position="45"/>
    </location>
</feature>
<evidence type="ECO:0000256" key="3">
    <source>
        <dbReference type="ARBA" id="ARBA00048267"/>
    </source>
</evidence>
<dbReference type="PANTHER" id="PTHR42872:SF6">
    <property type="entry name" value="PROTEIN-GLUTAMATE METHYLESTERASE_PROTEIN-GLUTAMINE GLUTAMINASE"/>
    <property type="match status" value="1"/>
</dbReference>
<gene>
    <name evidence="6" type="ORF">C7T94_08805</name>
</gene>
<evidence type="ECO:0000256" key="4">
    <source>
        <dbReference type="PROSITE-ProRule" id="PRU00050"/>
    </source>
</evidence>